<evidence type="ECO:0000313" key="2">
    <source>
        <dbReference type="EMBL" id="KAK7314298.1"/>
    </source>
</evidence>
<dbReference type="PROSITE" id="PS51257">
    <property type="entry name" value="PROKAR_LIPOPROTEIN"/>
    <property type="match status" value="1"/>
</dbReference>
<feature type="region of interest" description="Disordered" evidence="1">
    <location>
        <begin position="1"/>
        <end position="26"/>
    </location>
</feature>
<keyword evidence="3" id="KW-1185">Reference proteome</keyword>
<gene>
    <name evidence="2" type="ORF">VNO77_39514</name>
</gene>
<dbReference type="EMBL" id="JAYMYQ010000009">
    <property type="protein sequence ID" value="KAK7314298.1"/>
    <property type="molecule type" value="Genomic_DNA"/>
</dbReference>
<evidence type="ECO:0000256" key="1">
    <source>
        <dbReference type="SAM" id="MobiDB-lite"/>
    </source>
</evidence>
<evidence type="ECO:0000313" key="3">
    <source>
        <dbReference type="Proteomes" id="UP001367508"/>
    </source>
</evidence>
<name>A0AAN9PZV0_CANGL</name>
<comment type="caution">
    <text evidence="2">The sequence shown here is derived from an EMBL/GenBank/DDBJ whole genome shotgun (WGS) entry which is preliminary data.</text>
</comment>
<sequence>MIERDGAAGIPSLTRKSKSSCGSQHSQTHFVISCVLYAMLIGWIEYALCFSAHMPAGSCSYLTDLSATWKMVTHQSVPRHHCLC</sequence>
<dbReference type="Proteomes" id="UP001367508">
    <property type="component" value="Unassembled WGS sequence"/>
</dbReference>
<reference evidence="2 3" key="1">
    <citation type="submission" date="2024-01" db="EMBL/GenBank/DDBJ databases">
        <title>The genomes of 5 underutilized Papilionoideae crops provide insights into root nodulation and disease resistanc.</title>
        <authorList>
            <person name="Jiang F."/>
        </authorList>
    </citation>
    <scope>NUCLEOTIDE SEQUENCE [LARGE SCALE GENOMIC DNA]</scope>
    <source>
        <strain evidence="2">LVBAO_FW01</strain>
        <tissue evidence="2">Leaves</tissue>
    </source>
</reference>
<protein>
    <submittedName>
        <fullName evidence="2">Uncharacterized protein</fullName>
    </submittedName>
</protein>
<organism evidence="2 3">
    <name type="scientific">Canavalia gladiata</name>
    <name type="common">Sword bean</name>
    <name type="synonym">Dolichos gladiatus</name>
    <dbReference type="NCBI Taxonomy" id="3824"/>
    <lineage>
        <taxon>Eukaryota</taxon>
        <taxon>Viridiplantae</taxon>
        <taxon>Streptophyta</taxon>
        <taxon>Embryophyta</taxon>
        <taxon>Tracheophyta</taxon>
        <taxon>Spermatophyta</taxon>
        <taxon>Magnoliopsida</taxon>
        <taxon>eudicotyledons</taxon>
        <taxon>Gunneridae</taxon>
        <taxon>Pentapetalae</taxon>
        <taxon>rosids</taxon>
        <taxon>fabids</taxon>
        <taxon>Fabales</taxon>
        <taxon>Fabaceae</taxon>
        <taxon>Papilionoideae</taxon>
        <taxon>50 kb inversion clade</taxon>
        <taxon>NPAAA clade</taxon>
        <taxon>indigoferoid/millettioid clade</taxon>
        <taxon>Phaseoleae</taxon>
        <taxon>Canavalia</taxon>
    </lineage>
</organism>
<dbReference type="AlphaFoldDB" id="A0AAN9PZV0"/>
<proteinExistence type="predicted"/>
<accession>A0AAN9PZV0</accession>